<reference evidence="2" key="1">
    <citation type="journal article" date="2023" name="Mol. Phylogenet. Evol.">
        <title>Genome-scale phylogeny and comparative genomics of the fungal order Sordariales.</title>
        <authorList>
            <person name="Hensen N."/>
            <person name="Bonometti L."/>
            <person name="Westerberg I."/>
            <person name="Brannstrom I.O."/>
            <person name="Guillou S."/>
            <person name="Cros-Aarteil S."/>
            <person name="Calhoun S."/>
            <person name="Haridas S."/>
            <person name="Kuo A."/>
            <person name="Mondo S."/>
            <person name="Pangilinan J."/>
            <person name="Riley R."/>
            <person name="LaButti K."/>
            <person name="Andreopoulos B."/>
            <person name="Lipzen A."/>
            <person name="Chen C."/>
            <person name="Yan M."/>
            <person name="Daum C."/>
            <person name="Ng V."/>
            <person name="Clum A."/>
            <person name="Steindorff A."/>
            <person name="Ohm R.A."/>
            <person name="Martin F."/>
            <person name="Silar P."/>
            <person name="Natvig D.O."/>
            <person name="Lalanne C."/>
            <person name="Gautier V."/>
            <person name="Ament-Velasquez S.L."/>
            <person name="Kruys A."/>
            <person name="Hutchinson M.I."/>
            <person name="Powell A.J."/>
            <person name="Barry K."/>
            <person name="Miller A.N."/>
            <person name="Grigoriev I.V."/>
            <person name="Debuchy R."/>
            <person name="Gladieux P."/>
            <person name="Hiltunen Thoren M."/>
            <person name="Johannesson H."/>
        </authorList>
    </citation>
    <scope>NUCLEOTIDE SEQUENCE</scope>
    <source>
        <strain evidence="2">CBS 626.80</strain>
    </source>
</reference>
<keyword evidence="3" id="KW-1185">Reference proteome</keyword>
<reference evidence="2" key="2">
    <citation type="submission" date="2023-06" db="EMBL/GenBank/DDBJ databases">
        <authorList>
            <consortium name="Lawrence Berkeley National Laboratory"/>
            <person name="Mondo S.J."/>
            <person name="Hensen N."/>
            <person name="Bonometti L."/>
            <person name="Westerberg I."/>
            <person name="Brannstrom I.O."/>
            <person name="Guillou S."/>
            <person name="Cros-Aarteil S."/>
            <person name="Calhoun S."/>
            <person name="Haridas S."/>
            <person name="Kuo A."/>
            <person name="Pangilinan J."/>
            <person name="Riley R."/>
            <person name="Labutti K."/>
            <person name="Andreopoulos B."/>
            <person name="Lipzen A."/>
            <person name="Chen C."/>
            <person name="Yanf M."/>
            <person name="Daum C."/>
            <person name="Ng V."/>
            <person name="Clum A."/>
            <person name="Steindorff A."/>
            <person name="Ohm R."/>
            <person name="Martin F."/>
            <person name="Silar P."/>
            <person name="Natvig D."/>
            <person name="Lalanne C."/>
            <person name="Gautier V."/>
            <person name="Ament-Velasquez S.L."/>
            <person name="Kruys A."/>
            <person name="Hutchinson M.I."/>
            <person name="Powell A.J."/>
            <person name="Barry K."/>
            <person name="Miller A.N."/>
            <person name="Grigoriev I.V."/>
            <person name="Debuchy R."/>
            <person name="Gladieux P."/>
            <person name="Thoren M.H."/>
            <person name="Johannesson H."/>
        </authorList>
    </citation>
    <scope>NUCLEOTIDE SEQUENCE</scope>
    <source>
        <strain evidence="2">CBS 626.80</strain>
    </source>
</reference>
<name>A0AAN6NPS0_9PEZI</name>
<feature type="region of interest" description="Disordered" evidence="1">
    <location>
        <begin position="143"/>
        <end position="163"/>
    </location>
</feature>
<evidence type="ECO:0000256" key="1">
    <source>
        <dbReference type="SAM" id="MobiDB-lite"/>
    </source>
</evidence>
<accession>A0AAN6NPS0</accession>
<feature type="compositionally biased region" description="Basic and acidic residues" evidence="1">
    <location>
        <begin position="25"/>
        <end position="47"/>
    </location>
</feature>
<organism evidence="2 3">
    <name type="scientific">Pseudoneurospora amorphoporcata</name>
    <dbReference type="NCBI Taxonomy" id="241081"/>
    <lineage>
        <taxon>Eukaryota</taxon>
        <taxon>Fungi</taxon>
        <taxon>Dikarya</taxon>
        <taxon>Ascomycota</taxon>
        <taxon>Pezizomycotina</taxon>
        <taxon>Sordariomycetes</taxon>
        <taxon>Sordariomycetidae</taxon>
        <taxon>Sordariales</taxon>
        <taxon>Sordariaceae</taxon>
        <taxon>Pseudoneurospora</taxon>
    </lineage>
</organism>
<protein>
    <submittedName>
        <fullName evidence="2">Uncharacterized protein</fullName>
    </submittedName>
</protein>
<feature type="region of interest" description="Disordered" evidence="1">
    <location>
        <begin position="92"/>
        <end position="123"/>
    </location>
</feature>
<dbReference type="AlphaFoldDB" id="A0AAN6NPS0"/>
<sequence>MPASKDSESLAARHTRATSGKQTKRMREEGDTGTLERKRPRKSEEVDMDVIRDHMAAFLNDIRATKKKDDWYEAHQKLYGLLKNCRAKMPKETSIDNKIATPSQSTKHSEPGAPKTKRTSPQECLQVVLRRLEAALERHYNHHLEESRASTTKTASYAMSSGARSSFSTYYRPMIKSVERMSVASKPRPEPKPEPKTEPKTENKPEPEPEPSLKFNNTGRYNLRQRVVPEEPKQNDTGGMRHRPKPGELDDGEEDHENDADEAEAYVDVI</sequence>
<feature type="compositionally biased region" description="Basic and acidic residues" evidence="1">
    <location>
        <begin position="187"/>
        <end position="207"/>
    </location>
</feature>
<feature type="compositionally biased region" description="Acidic residues" evidence="1">
    <location>
        <begin position="249"/>
        <end position="270"/>
    </location>
</feature>
<feature type="compositionally biased region" description="Polar residues" evidence="1">
    <location>
        <begin position="149"/>
        <end position="163"/>
    </location>
</feature>
<proteinExistence type="predicted"/>
<feature type="region of interest" description="Disordered" evidence="1">
    <location>
        <begin position="1"/>
        <end position="47"/>
    </location>
</feature>
<evidence type="ECO:0000313" key="2">
    <source>
        <dbReference type="EMBL" id="KAK3949786.1"/>
    </source>
</evidence>
<evidence type="ECO:0000313" key="3">
    <source>
        <dbReference type="Proteomes" id="UP001303222"/>
    </source>
</evidence>
<dbReference type="EMBL" id="MU859201">
    <property type="protein sequence ID" value="KAK3949786.1"/>
    <property type="molecule type" value="Genomic_DNA"/>
</dbReference>
<comment type="caution">
    <text evidence="2">The sequence shown here is derived from an EMBL/GenBank/DDBJ whole genome shotgun (WGS) entry which is preliminary data.</text>
</comment>
<dbReference type="Proteomes" id="UP001303222">
    <property type="component" value="Unassembled WGS sequence"/>
</dbReference>
<gene>
    <name evidence="2" type="ORF">QBC32DRAFT_326692</name>
</gene>
<feature type="region of interest" description="Disordered" evidence="1">
    <location>
        <begin position="180"/>
        <end position="270"/>
    </location>
</feature>